<feature type="chain" id="PRO_5044200297" evidence="2">
    <location>
        <begin position="19"/>
        <end position="410"/>
    </location>
</feature>
<dbReference type="RefSeq" id="WP_304996699.1">
    <property type="nucleotide sequence ID" value="NZ_CP101717.1"/>
</dbReference>
<keyword evidence="2" id="KW-0732">Signal</keyword>
<evidence type="ECO:0000313" key="3">
    <source>
        <dbReference type="EMBL" id="WLD59407.1"/>
    </source>
</evidence>
<reference evidence="3" key="1">
    <citation type="submission" date="2022-07" db="EMBL/GenBank/DDBJ databases">
        <title>Complete genome sequence of Salinispirillum sp. LH10-3-1 capable of multiple carbohydrate inversion isolated from a soda lake.</title>
        <authorList>
            <person name="Liu J."/>
            <person name="Zhai Y."/>
            <person name="Zhang H."/>
            <person name="Yang H."/>
            <person name="Qu J."/>
            <person name="Li J."/>
        </authorList>
    </citation>
    <scope>NUCLEOTIDE SEQUENCE</scope>
    <source>
        <strain evidence="3">LH 10-3-1</strain>
    </source>
</reference>
<organism evidence="3">
    <name type="scientific">Salinispirillum sp. LH 10-3-1</name>
    <dbReference type="NCBI Taxonomy" id="2952525"/>
    <lineage>
        <taxon>Bacteria</taxon>
        <taxon>Pseudomonadati</taxon>
        <taxon>Pseudomonadota</taxon>
        <taxon>Gammaproteobacteria</taxon>
        <taxon>Oceanospirillales</taxon>
        <taxon>Saccharospirillaceae</taxon>
        <taxon>Salinispirillum</taxon>
    </lineage>
</organism>
<feature type="signal peptide" evidence="2">
    <location>
        <begin position="1"/>
        <end position="18"/>
    </location>
</feature>
<accession>A0AB38YJA4</accession>
<dbReference type="AlphaFoldDB" id="A0AB38YJA4"/>
<feature type="region of interest" description="Disordered" evidence="1">
    <location>
        <begin position="368"/>
        <end position="404"/>
    </location>
</feature>
<sequence>MRAIAGLAIACFSSAASMSSELSEYLNVLDLSPSVARGMWNTQYTTGLPYRDNEYDSSSSTLRVQSRFLGLDDEWSPAWELDLRQTSVVGQWQSNELSYRSQEAQTLVGVNAPSGWLAMAGRSGWKVGYHRDSAQFITLGRIKRFRADSLSLFDLNDATTKEPQDVTFAWREWQLDYEWGRSGLRLAYSNDGNASIWTRHEDLTLWAELQSRAWPRSRFSSSEADVELADAEVAAQVIGIQYSGADLPYPLSAIGASQHQFMHSSVVYFDVEGQRARLRTEADAEANSFWVETQGRYVGSRLQLTWLQSNVEFTATSTNFPSFVEDFEPLPFTDALLLGVRLGARSTQQSAELHVWVQQWIPLATWGSGDAIDIPDDPDDDASSEPGEPGGSQPRNTQYGGFEMGVQIRL</sequence>
<evidence type="ECO:0000256" key="1">
    <source>
        <dbReference type="SAM" id="MobiDB-lite"/>
    </source>
</evidence>
<feature type="compositionally biased region" description="Acidic residues" evidence="1">
    <location>
        <begin position="373"/>
        <end position="383"/>
    </location>
</feature>
<proteinExistence type="predicted"/>
<dbReference type="EMBL" id="CP101717">
    <property type="protein sequence ID" value="WLD59407.1"/>
    <property type="molecule type" value="Genomic_DNA"/>
</dbReference>
<name>A0AB38YJA4_9GAMM</name>
<protein>
    <submittedName>
        <fullName evidence="3">Uncharacterized protein</fullName>
    </submittedName>
</protein>
<gene>
    <name evidence="3" type="ORF">NFC81_06415</name>
</gene>
<evidence type="ECO:0000256" key="2">
    <source>
        <dbReference type="SAM" id="SignalP"/>
    </source>
</evidence>